<keyword evidence="3" id="KW-1185">Reference proteome</keyword>
<dbReference type="InParanoid" id="D7FH98"/>
<dbReference type="OrthoDB" id="498543at2759"/>
<organism evidence="2 3">
    <name type="scientific">Ectocarpus siliculosus</name>
    <name type="common">Brown alga</name>
    <name type="synonym">Conferva siliculosa</name>
    <dbReference type="NCBI Taxonomy" id="2880"/>
    <lineage>
        <taxon>Eukaryota</taxon>
        <taxon>Sar</taxon>
        <taxon>Stramenopiles</taxon>
        <taxon>Ochrophyta</taxon>
        <taxon>PX clade</taxon>
        <taxon>Phaeophyceae</taxon>
        <taxon>Ectocarpales</taxon>
        <taxon>Ectocarpaceae</taxon>
        <taxon>Ectocarpus</taxon>
    </lineage>
</organism>
<dbReference type="Gene3D" id="2.30.29.150">
    <property type="match status" value="1"/>
</dbReference>
<evidence type="ECO:0000313" key="3">
    <source>
        <dbReference type="Proteomes" id="UP000002630"/>
    </source>
</evidence>
<dbReference type="SUPFAM" id="SSF50729">
    <property type="entry name" value="PH domain-like"/>
    <property type="match status" value="1"/>
</dbReference>
<gene>
    <name evidence="2" type="ORF">Esi_0106_0066</name>
</gene>
<dbReference type="EMBL" id="FN647746">
    <property type="protein sequence ID" value="CBJ28469.1"/>
    <property type="molecule type" value="Genomic_DNA"/>
</dbReference>
<proteinExistence type="predicted"/>
<evidence type="ECO:0000256" key="1">
    <source>
        <dbReference type="SAM" id="MobiDB-lite"/>
    </source>
</evidence>
<accession>D7FH98</accession>
<evidence type="ECO:0000313" key="2">
    <source>
        <dbReference type="EMBL" id="CBJ28469.1"/>
    </source>
</evidence>
<name>D7FH98_ECTSI</name>
<reference evidence="2 3" key="1">
    <citation type="journal article" date="2010" name="Nature">
        <title>The Ectocarpus genome and the independent evolution of multicellularity in brown algae.</title>
        <authorList>
            <person name="Cock J.M."/>
            <person name="Sterck L."/>
            <person name="Rouze P."/>
            <person name="Scornet D."/>
            <person name="Allen A.E."/>
            <person name="Amoutzias G."/>
            <person name="Anthouard V."/>
            <person name="Artiguenave F."/>
            <person name="Aury J.M."/>
            <person name="Badger J.H."/>
            <person name="Beszteri B."/>
            <person name="Billiau K."/>
            <person name="Bonnet E."/>
            <person name="Bothwell J.H."/>
            <person name="Bowler C."/>
            <person name="Boyen C."/>
            <person name="Brownlee C."/>
            <person name="Carrano C.J."/>
            <person name="Charrier B."/>
            <person name="Cho G.Y."/>
            <person name="Coelho S.M."/>
            <person name="Collen J."/>
            <person name="Corre E."/>
            <person name="Da Silva C."/>
            <person name="Delage L."/>
            <person name="Delaroque N."/>
            <person name="Dittami S.M."/>
            <person name="Doulbeau S."/>
            <person name="Elias M."/>
            <person name="Farnham G."/>
            <person name="Gachon C.M."/>
            <person name="Gschloessl B."/>
            <person name="Heesch S."/>
            <person name="Jabbari K."/>
            <person name="Jubin C."/>
            <person name="Kawai H."/>
            <person name="Kimura K."/>
            <person name="Kloareg B."/>
            <person name="Kupper F.C."/>
            <person name="Lang D."/>
            <person name="Le Bail A."/>
            <person name="Leblanc C."/>
            <person name="Lerouge P."/>
            <person name="Lohr M."/>
            <person name="Lopez P.J."/>
            <person name="Martens C."/>
            <person name="Maumus F."/>
            <person name="Michel G."/>
            <person name="Miranda-Saavedra D."/>
            <person name="Morales J."/>
            <person name="Moreau H."/>
            <person name="Motomura T."/>
            <person name="Nagasato C."/>
            <person name="Napoli C.A."/>
            <person name="Nelson D.R."/>
            <person name="Nyvall-Collen P."/>
            <person name="Peters A.F."/>
            <person name="Pommier C."/>
            <person name="Potin P."/>
            <person name="Poulain J."/>
            <person name="Quesneville H."/>
            <person name="Read B."/>
            <person name="Rensing S.A."/>
            <person name="Ritter A."/>
            <person name="Rousvoal S."/>
            <person name="Samanta M."/>
            <person name="Samson G."/>
            <person name="Schroeder D.C."/>
            <person name="Segurens B."/>
            <person name="Strittmatter M."/>
            <person name="Tonon T."/>
            <person name="Tregear J.W."/>
            <person name="Valentin K."/>
            <person name="von Dassow P."/>
            <person name="Yamagishi T."/>
            <person name="Van de Peer Y."/>
            <person name="Wincker P."/>
        </authorList>
    </citation>
    <scope>NUCLEOTIDE SEQUENCE [LARGE SCALE GENOMIC DNA]</scope>
    <source>
        <strain evidence="3">Ec32 / CCAP1310/4</strain>
    </source>
</reference>
<dbReference type="Proteomes" id="UP000002630">
    <property type="component" value="Linkage Group LG30"/>
</dbReference>
<feature type="compositionally biased region" description="Low complexity" evidence="1">
    <location>
        <begin position="47"/>
        <end position="58"/>
    </location>
</feature>
<dbReference type="EMBL" id="FN649755">
    <property type="protein sequence ID" value="CBJ28469.1"/>
    <property type="molecule type" value="Genomic_DNA"/>
</dbReference>
<feature type="region of interest" description="Disordered" evidence="1">
    <location>
        <begin position="46"/>
        <end position="87"/>
    </location>
</feature>
<dbReference type="AlphaFoldDB" id="D7FH98"/>
<sequence>MDEWNSAVAGGDAEKLSDLVLSSAGSSTEAALSILKSCVTILEKKQAAATGTTPANGGPADGSPKSDVTGTTTTTSDSNGSAPSSPPLLTLENVQLLQPRGRFDLVFRESGVIIAGKAGDAVVAWDNVRHIIRLPRPEGFNWGKVLDPDDPAGSDLIALPLKKPVPFRKSKVALLLKELMPFGKSKMSLVLLQPDPKAKHSEVSISVDGTSHQVSGSQGTLVMSALKLLSGVRQVAPDRGLFASRDGKRFHGLFDPKACQL</sequence>
<protein>
    <submittedName>
        <fullName evidence="2">Uncharacterized protein</fullName>
    </submittedName>
</protein>